<dbReference type="Proteomes" id="UP001438707">
    <property type="component" value="Unassembled WGS sequence"/>
</dbReference>
<dbReference type="FunFam" id="2.40.160.120:FF:000001">
    <property type="entry name" value="Oxysterol-binding protein"/>
    <property type="match status" value="1"/>
</dbReference>
<gene>
    <name evidence="4" type="ORF">WJX74_008032</name>
</gene>
<name>A0AAW1SAS8_9CHLO</name>
<dbReference type="InterPro" id="IPR018494">
    <property type="entry name" value="Oxysterol-bd_CS"/>
</dbReference>
<evidence type="ECO:0000313" key="4">
    <source>
        <dbReference type="EMBL" id="KAK9843175.1"/>
    </source>
</evidence>
<dbReference type="PANTHER" id="PTHR10972">
    <property type="entry name" value="OXYSTEROL-BINDING PROTEIN-RELATED"/>
    <property type="match status" value="1"/>
</dbReference>
<evidence type="ECO:0000256" key="2">
    <source>
        <dbReference type="RuleBase" id="RU003844"/>
    </source>
</evidence>
<dbReference type="InterPro" id="IPR000648">
    <property type="entry name" value="Oxysterol-bd"/>
</dbReference>
<dbReference type="PANTHER" id="PTHR10972:SF136">
    <property type="entry name" value="OXYSTEROL-BINDING PROTEIN 8"/>
    <property type="match status" value="1"/>
</dbReference>
<evidence type="ECO:0000256" key="1">
    <source>
        <dbReference type="ARBA" id="ARBA00008842"/>
    </source>
</evidence>
<dbReference type="GO" id="GO:0005829">
    <property type="term" value="C:cytosol"/>
    <property type="evidence" value="ECO:0007669"/>
    <property type="project" value="TreeGrafter"/>
</dbReference>
<feature type="compositionally biased region" description="Basic and acidic residues" evidence="3">
    <location>
        <begin position="368"/>
        <end position="386"/>
    </location>
</feature>
<dbReference type="Pfam" id="PF01237">
    <property type="entry name" value="Oxysterol_BP"/>
    <property type="match status" value="1"/>
</dbReference>
<dbReference type="InterPro" id="IPR037239">
    <property type="entry name" value="OSBP_sf"/>
</dbReference>
<feature type="compositionally biased region" description="Basic and acidic residues" evidence="3">
    <location>
        <begin position="345"/>
        <end position="359"/>
    </location>
</feature>
<accession>A0AAW1SAS8</accession>
<evidence type="ECO:0000313" key="5">
    <source>
        <dbReference type="Proteomes" id="UP001438707"/>
    </source>
</evidence>
<feature type="region of interest" description="Disordered" evidence="3">
    <location>
        <begin position="417"/>
        <end position="436"/>
    </location>
</feature>
<dbReference type="Gene3D" id="3.30.70.3490">
    <property type="match status" value="1"/>
</dbReference>
<dbReference type="Gene3D" id="2.40.160.120">
    <property type="match status" value="1"/>
</dbReference>
<comment type="similarity">
    <text evidence="1 2">Belongs to the OSBP family.</text>
</comment>
<dbReference type="GO" id="GO:0032934">
    <property type="term" value="F:sterol binding"/>
    <property type="evidence" value="ECO:0007669"/>
    <property type="project" value="TreeGrafter"/>
</dbReference>
<dbReference type="GO" id="GO:0120009">
    <property type="term" value="P:intermembrane lipid transfer"/>
    <property type="evidence" value="ECO:0007669"/>
    <property type="project" value="UniProtKB-ARBA"/>
</dbReference>
<dbReference type="GO" id="GO:0016020">
    <property type="term" value="C:membrane"/>
    <property type="evidence" value="ECO:0007669"/>
    <property type="project" value="TreeGrafter"/>
</dbReference>
<dbReference type="PROSITE" id="PS01013">
    <property type="entry name" value="OSBP"/>
    <property type="match status" value="1"/>
</dbReference>
<evidence type="ECO:0000256" key="3">
    <source>
        <dbReference type="SAM" id="MobiDB-lite"/>
    </source>
</evidence>
<reference evidence="4 5" key="1">
    <citation type="journal article" date="2024" name="Nat. Commun.">
        <title>Phylogenomics reveals the evolutionary origins of lichenization in chlorophyte algae.</title>
        <authorList>
            <person name="Puginier C."/>
            <person name="Libourel C."/>
            <person name="Otte J."/>
            <person name="Skaloud P."/>
            <person name="Haon M."/>
            <person name="Grisel S."/>
            <person name="Petersen M."/>
            <person name="Berrin J.G."/>
            <person name="Delaux P.M."/>
            <person name="Dal Grande F."/>
            <person name="Keller J."/>
        </authorList>
    </citation>
    <scope>NUCLEOTIDE SEQUENCE [LARGE SCALE GENOMIC DNA]</scope>
    <source>
        <strain evidence="4 5">SAG 2145</strain>
    </source>
</reference>
<evidence type="ECO:0008006" key="6">
    <source>
        <dbReference type="Google" id="ProtNLM"/>
    </source>
</evidence>
<feature type="region of interest" description="Disordered" evidence="3">
    <location>
        <begin position="340"/>
        <end position="386"/>
    </location>
</feature>
<keyword evidence="5" id="KW-1185">Reference proteome</keyword>
<dbReference type="SUPFAM" id="SSF144000">
    <property type="entry name" value="Oxysterol-binding protein-like"/>
    <property type="match status" value="1"/>
</dbReference>
<protein>
    <recommendedName>
        <fullName evidence="6">Oxysterol-binding protein</fullName>
    </recommendedName>
</protein>
<dbReference type="AlphaFoldDB" id="A0AAW1SAS8"/>
<comment type="caution">
    <text evidence="4">The sequence shown here is derived from an EMBL/GenBank/DDBJ whole genome shotgun (WGS) entry which is preliminary data.</text>
</comment>
<proteinExistence type="inferred from homology"/>
<dbReference type="EMBL" id="JALJOS010000002">
    <property type="protein sequence ID" value="KAK9843175.1"/>
    <property type="molecule type" value="Genomic_DNA"/>
</dbReference>
<organism evidence="4 5">
    <name type="scientific">Apatococcus lobatus</name>
    <dbReference type="NCBI Taxonomy" id="904363"/>
    <lineage>
        <taxon>Eukaryota</taxon>
        <taxon>Viridiplantae</taxon>
        <taxon>Chlorophyta</taxon>
        <taxon>core chlorophytes</taxon>
        <taxon>Trebouxiophyceae</taxon>
        <taxon>Chlorellales</taxon>
        <taxon>Chlorellaceae</taxon>
        <taxon>Apatococcus</taxon>
    </lineage>
</organism>
<sequence>MSRPDSGQAQGSVMDTLGSWGAGVWSYAASSLNSLMGYEELNVVNPESSEAQQGPTGKADKRQEEFTNYKDFIGMDITSLVSLPVWIMEPFTMLQKMAEIMEYNDRLDKALECDDPYVRLAWVVGFTMAPWGAVERAWKPFNPILGETFELELENGVRYLAEQVCHHPPIGAAHAEGNGWSYDIVSAPTTRFNGNSVDVFPLGRSRIRLKKTGEVFSLVPPPSKANNVIIGRVWIDTAGDYSLINTTTGAKCSMYFTPCGWFGSGRYEISGHIITETGKKVIALSGKWNSHLDMVKCDEEGDPIKDAETIRLWECAPKPAGDKYSLTYFARRLNVGKGLSPLASDSRRRPDRAALEGGDHGSAGQEKYALEEVQRAEKREREKKGETWAPRWFRKPADKTVLPNEYSEEEVPMWEFTGEGFNQPKPSAPSDGDCSGKGFFPWQYSDILQRLRPASSGSAS</sequence>